<dbReference type="Pfam" id="PF02452">
    <property type="entry name" value="PemK_toxin"/>
    <property type="match status" value="1"/>
</dbReference>
<dbReference type="GO" id="GO:0004521">
    <property type="term" value="F:RNA endonuclease activity"/>
    <property type="evidence" value="ECO:0007669"/>
    <property type="project" value="TreeGrafter"/>
</dbReference>
<dbReference type="OrthoDB" id="3196747at2"/>
<organism evidence="3 4">
    <name type="scientific">Geodermatophilus pulveris</name>
    <dbReference type="NCBI Taxonomy" id="1564159"/>
    <lineage>
        <taxon>Bacteria</taxon>
        <taxon>Bacillati</taxon>
        <taxon>Actinomycetota</taxon>
        <taxon>Actinomycetes</taxon>
        <taxon>Geodermatophilales</taxon>
        <taxon>Geodermatophilaceae</taxon>
        <taxon>Geodermatophilus</taxon>
    </lineage>
</organism>
<dbReference type="EMBL" id="FZOO01000002">
    <property type="protein sequence ID" value="SNS17649.1"/>
    <property type="molecule type" value="Genomic_DNA"/>
</dbReference>
<sequence>MRRGDICIAAARGAYSGKPRPVVIVQDDRFDASASVTVCPLTTDLVEAPLIRLAVEPTAATGIEQASHIMVDKIVTMPRANVRSHVGRLADSDIVRLNRALLVSLGLAE</sequence>
<comment type="similarity">
    <text evidence="1">Belongs to the PemK/MazF family.</text>
</comment>
<dbReference type="GO" id="GO:0006402">
    <property type="term" value="P:mRNA catabolic process"/>
    <property type="evidence" value="ECO:0007669"/>
    <property type="project" value="TreeGrafter"/>
</dbReference>
<dbReference type="AlphaFoldDB" id="A0A239CCF2"/>
<dbReference type="Proteomes" id="UP000198373">
    <property type="component" value="Unassembled WGS sequence"/>
</dbReference>
<dbReference type="GO" id="GO:0016075">
    <property type="term" value="P:rRNA catabolic process"/>
    <property type="evidence" value="ECO:0007669"/>
    <property type="project" value="TreeGrafter"/>
</dbReference>
<dbReference type="InterPro" id="IPR011067">
    <property type="entry name" value="Plasmid_toxin/cell-grow_inhib"/>
</dbReference>
<accession>A0A239CCF2</accession>
<dbReference type="Gene3D" id="2.30.30.110">
    <property type="match status" value="1"/>
</dbReference>
<name>A0A239CCF2_9ACTN</name>
<evidence type="ECO:0000256" key="2">
    <source>
        <dbReference type="ARBA" id="ARBA00022649"/>
    </source>
</evidence>
<dbReference type="PANTHER" id="PTHR33988:SF2">
    <property type="entry name" value="ENDORIBONUCLEASE MAZF"/>
    <property type="match status" value="1"/>
</dbReference>
<evidence type="ECO:0000313" key="4">
    <source>
        <dbReference type="Proteomes" id="UP000198373"/>
    </source>
</evidence>
<dbReference type="GO" id="GO:0003677">
    <property type="term" value="F:DNA binding"/>
    <property type="evidence" value="ECO:0007669"/>
    <property type="project" value="InterPro"/>
</dbReference>
<proteinExistence type="inferred from homology"/>
<keyword evidence="4" id="KW-1185">Reference proteome</keyword>
<evidence type="ECO:0000313" key="3">
    <source>
        <dbReference type="EMBL" id="SNS17649.1"/>
    </source>
</evidence>
<protein>
    <submittedName>
        <fullName evidence="3">mRNA interferase MazF</fullName>
    </submittedName>
</protein>
<gene>
    <name evidence="3" type="ORF">SAMN06893096_102360</name>
</gene>
<evidence type="ECO:0000256" key="1">
    <source>
        <dbReference type="ARBA" id="ARBA00007521"/>
    </source>
</evidence>
<dbReference type="PANTHER" id="PTHR33988">
    <property type="entry name" value="ENDORIBONUCLEASE MAZF-RELATED"/>
    <property type="match status" value="1"/>
</dbReference>
<reference evidence="4" key="1">
    <citation type="submission" date="2017-06" db="EMBL/GenBank/DDBJ databases">
        <authorList>
            <person name="Varghese N."/>
            <person name="Submissions S."/>
        </authorList>
    </citation>
    <scope>NUCLEOTIDE SEQUENCE [LARGE SCALE GENOMIC DNA]</scope>
    <source>
        <strain evidence="4">DSM 46839</strain>
    </source>
</reference>
<keyword evidence="2" id="KW-1277">Toxin-antitoxin system</keyword>
<dbReference type="SUPFAM" id="SSF50118">
    <property type="entry name" value="Cell growth inhibitor/plasmid maintenance toxic component"/>
    <property type="match status" value="1"/>
</dbReference>
<dbReference type="RefSeq" id="WP_089304548.1">
    <property type="nucleotide sequence ID" value="NZ_FZOO01000002.1"/>
</dbReference>
<dbReference type="InterPro" id="IPR003477">
    <property type="entry name" value="PemK-like"/>
</dbReference>